<keyword evidence="5" id="KW-0460">Magnesium</keyword>
<dbReference type="RefSeq" id="WP_012933037.1">
    <property type="nucleotide sequence ID" value="NC_013739.1"/>
</dbReference>
<evidence type="ECO:0000259" key="7">
    <source>
        <dbReference type="PROSITE" id="PS51462"/>
    </source>
</evidence>
<reference evidence="9" key="2">
    <citation type="submission" date="2010-01" db="EMBL/GenBank/DDBJ databases">
        <title>The complete genome of Conexibacter woesei DSM 14684.</title>
        <authorList>
            <consortium name="US DOE Joint Genome Institute (JGI-PGF)"/>
            <person name="Lucas S."/>
            <person name="Copeland A."/>
            <person name="Lapidus A."/>
            <person name="Glavina del Rio T."/>
            <person name="Dalin E."/>
            <person name="Tice H."/>
            <person name="Bruce D."/>
            <person name="Goodwin L."/>
            <person name="Pitluck S."/>
            <person name="Kyrpides N."/>
            <person name="Mavromatis K."/>
            <person name="Ivanova N."/>
            <person name="Mikhailova N."/>
            <person name="Chertkov O."/>
            <person name="Brettin T."/>
            <person name="Detter J.C."/>
            <person name="Han C."/>
            <person name="Larimer F."/>
            <person name="Land M."/>
            <person name="Hauser L."/>
            <person name="Markowitz V."/>
            <person name="Cheng J.-F."/>
            <person name="Hugenholtz P."/>
            <person name="Woyke T."/>
            <person name="Wu D."/>
            <person name="Pukall R."/>
            <person name="Steenblock K."/>
            <person name="Schneider S."/>
            <person name="Klenk H.-P."/>
            <person name="Eisen J.A."/>
        </authorList>
    </citation>
    <scope>NUCLEOTIDE SEQUENCE [LARGE SCALE GENOMIC DNA]</scope>
    <source>
        <strain evidence="9">DSM 14684 / CIP 108061 / JCM 11494 / NBRC 100937 / ID131577</strain>
    </source>
</reference>
<dbReference type="PROSITE" id="PS51462">
    <property type="entry name" value="NUDIX"/>
    <property type="match status" value="1"/>
</dbReference>
<dbReference type="GO" id="GO:0046872">
    <property type="term" value="F:metal ion binding"/>
    <property type="evidence" value="ECO:0007669"/>
    <property type="project" value="UniProtKB-KW"/>
</dbReference>
<comment type="cofactor">
    <cofactor evidence="1">
        <name>Mn(2+)</name>
        <dbReference type="ChEBI" id="CHEBI:29035"/>
    </cofactor>
</comment>
<dbReference type="InterPro" id="IPR039121">
    <property type="entry name" value="NUDT19"/>
</dbReference>
<organism evidence="8 9">
    <name type="scientific">Conexibacter woesei (strain DSM 14684 / CCUG 47730 / CIP 108061 / JCM 11494 / NBRC 100937 / ID131577)</name>
    <dbReference type="NCBI Taxonomy" id="469383"/>
    <lineage>
        <taxon>Bacteria</taxon>
        <taxon>Bacillati</taxon>
        <taxon>Actinomycetota</taxon>
        <taxon>Thermoleophilia</taxon>
        <taxon>Solirubrobacterales</taxon>
        <taxon>Conexibacteraceae</taxon>
        <taxon>Conexibacter</taxon>
    </lineage>
</organism>
<evidence type="ECO:0000313" key="9">
    <source>
        <dbReference type="Proteomes" id="UP000008229"/>
    </source>
</evidence>
<protein>
    <submittedName>
        <fullName evidence="8">NUDIX hydrolase</fullName>
    </submittedName>
</protein>
<dbReference type="Gene3D" id="3.90.79.10">
    <property type="entry name" value="Nucleoside Triphosphate Pyrophosphohydrolase"/>
    <property type="match status" value="2"/>
</dbReference>
<dbReference type="OrthoDB" id="7183442at2"/>
<evidence type="ECO:0000256" key="3">
    <source>
        <dbReference type="ARBA" id="ARBA00022723"/>
    </source>
</evidence>
<accession>D3F010</accession>
<reference evidence="8 9" key="1">
    <citation type="journal article" date="2010" name="Stand. Genomic Sci.">
        <title>Complete genome sequence of Conexibacter woesei type strain (ID131577).</title>
        <authorList>
            <person name="Pukall R."/>
            <person name="Lapidus A."/>
            <person name="Glavina Del Rio T."/>
            <person name="Copeland A."/>
            <person name="Tice H."/>
            <person name="Cheng J.-F."/>
            <person name="Lucas S."/>
            <person name="Chen F."/>
            <person name="Nolan M."/>
            <person name="Bruce D."/>
            <person name="Goodwin L."/>
            <person name="Pitluck S."/>
            <person name="Mavromatis K."/>
            <person name="Ivanova N."/>
            <person name="Ovchinnikova G."/>
            <person name="Pati A."/>
            <person name="Chen A."/>
            <person name="Palaniappan K."/>
            <person name="Land M."/>
            <person name="Hauser L."/>
            <person name="Chang Y.-J."/>
            <person name="Jeffries C.D."/>
            <person name="Chain P."/>
            <person name="Meincke L."/>
            <person name="Sims D."/>
            <person name="Brettin T."/>
            <person name="Detter J.C."/>
            <person name="Rohde M."/>
            <person name="Goeker M."/>
            <person name="Bristow J."/>
            <person name="Eisen J.A."/>
            <person name="Markowitz V."/>
            <person name="Kyrpides N.C."/>
            <person name="Klenk H.-P."/>
            <person name="Hugenholtz P."/>
        </authorList>
    </citation>
    <scope>NUCLEOTIDE SEQUENCE [LARGE SCALE GENOMIC DNA]</scope>
    <source>
        <strain evidence="9">DSM 14684 / CIP 108061 / JCM 11494 / NBRC 100937 / ID131577</strain>
    </source>
</reference>
<evidence type="ECO:0000256" key="5">
    <source>
        <dbReference type="ARBA" id="ARBA00022842"/>
    </source>
</evidence>
<dbReference type="SUPFAM" id="SSF55811">
    <property type="entry name" value="Nudix"/>
    <property type="match status" value="1"/>
</dbReference>
<dbReference type="HOGENOM" id="CLU_059078_2_1_11"/>
<evidence type="ECO:0000256" key="6">
    <source>
        <dbReference type="ARBA" id="ARBA00023211"/>
    </source>
</evidence>
<proteinExistence type="predicted"/>
<dbReference type="AlphaFoldDB" id="D3F010"/>
<evidence type="ECO:0000256" key="4">
    <source>
        <dbReference type="ARBA" id="ARBA00022801"/>
    </source>
</evidence>
<dbReference type="InterPro" id="IPR015797">
    <property type="entry name" value="NUDIX_hydrolase-like_dom_sf"/>
</dbReference>
<keyword evidence="6" id="KW-0464">Manganese</keyword>
<dbReference type="PANTHER" id="PTHR12318">
    <property type="entry name" value="TESTOSTERONE-REGULATED PROTEIN RP2"/>
    <property type="match status" value="1"/>
</dbReference>
<keyword evidence="4 8" id="KW-0378">Hydrolase</keyword>
<keyword evidence="3" id="KW-0479">Metal-binding</keyword>
<dbReference type="STRING" id="469383.Cwoe_1558"/>
<sequence>MEPHPGLGPGEEVNAGAATAPRVAASVIVVRGGDSGLEVLLVRRNPAARFMGGVWVFPGGAVDPEDRLESGPEGLDHALRVAALREVAEEAGIQLGGELLLPFSRWITPRHLMTRFDTWFFVTPAPYSAEPQVDGEECVAAQWATPANALAAHRSGQLPLVFPTIKHLEQLQAYSSADQLIEHAYEQEIVPIEPRIVMVRDQPRVLLPGDAGYEAAGQQRTG</sequence>
<dbReference type="Pfam" id="PF00293">
    <property type="entry name" value="NUDIX"/>
    <property type="match status" value="1"/>
</dbReference>
<dbReference type="InterPro" id="IPR000086">
    <property type="entry name" value="NUDIX_hydrolase_dom"/>
</dbReference>
<dbReference type="GO" id="GO:0016818">
    <property type="term" value="F:hydrolase activity, acting on acid anhydrides, in phosphorus-containing anhydrides"/>
    <property type="evidence" value="ECO:0007669"/>
    <property type="project" value="InterPro"/>
</dbReference>
<feature type="domain" description="Nudix hydrolase" evidence="7">
    <location>
        <begin position="20"/>
        <end position="166"/>
    </location>
</feature>
<keyword evidence="9" id="KW-1185">Reference proteome</keyword>
<dbReference type="KEGG" id="cwo:Cwoe_1558"/>
<dbReference type="CDD" id="cd18870">
    <property type="entry name" value="NUDIX_AcylCoAdiphos_Nudt19"/>
    <property type="match status" value="1"/>
</dbReference>
<dbReference type="eggNOG" id="COG1051">
    <property type="taxonomic scope" value="Bacteria"/>
</dbReference>
<dbReference type="PANTHER" id="PTHR12318:SF0">
    <property type="entry name" value="ACYL-COENZYME A DIPHOSPHATASE NUDT19"/>
    <property type="match status" value="1"/>
</dbReference>
<name>D3F010_CONWI</name>
<dbReference type="Proteomes" id="UP000008229">
    <property type="component" value="Chromosome"/>
</dbReference>
<comment type="cofactor">
    <cofactor evidence="2">
        <name>Mg(2+)</name>
        <dbReference type="ChEBI" id="CHEBI:18420"/>
    </cofactor>
</comment>
<evidence type="ECO:0000256" key="1">
    <source>
        <dbReference type="ARBA" id="ARBA00001936"/>
    </source>
</evidence>
<evidence type="ECO:0000313" key="8">
    <source>
        <dbReference type="EMBL" id="ADB49986.1"/>
    </source>
</evidence>
<gene>
    <name evidence="8" type="ordered locus">Cwoe_1558</name>
</gene>
<evidence type="ECO:0000256" key="2">
    <source>
        <dbReference type="ARBA" id="ARBA00001946"/>
    </source>
</evidence>
<dbReference type="EMBL" id="CP001854">
    <property type="protein sequence ID" value="ADB49986.1"/>
    <property type="molecule type" value="Genomic_DNA"/>
</dbReference>